<gene>
    <name evidence="3" type="ORF">UH38_09325</name>
</gene>
<evidence type="ECO:0000256" key="2">
    <source>
        <dbReference type="ARBA" id="ARBA00022801"/>
    </source>
</evidence>
<dbReference type="NCBIfam" id="TIGR00666">
    <property type="entry name" value="PBP4"/>
    <property type="match status" value="1"/>
</dbReference>
<dbReference type="Pfam" id="PF02113">
    <property type="entry name" value="Peptidase_S13"/>
    <property type="match status" value="1"/>
</dbReference>
<organism evidence="3 4">
    <name type="scientific">Aliterella atlantica CENA595</name>
    <dbReference type="NCBI Taxonomy" id="1618023"/>
    <lineage>
        <taxon>Bacteria</taxon>
        <taxon>Bacillati</taxon>
        <taxon>Cyanobacteriota</taxon>
        <taxon>Cyanophyceae</taxon>
        <taxon>Chroococcidiopsidales</taxon>
        <taxon>Aliterellaceae</taxon>
        <taxon>Aliterella</taxon>
    </lineage>
</organism>
<dbReference type="InterPro" id="IPR000667">
    <property type="entry name" value="Peptidase_S13"/>
</dbReference>
<comment type="caution">
    <text evidence="3">The sequence shown here is derived from an EMBL/GenBank/DDBJ whole genome shotgun (WGS) entry which is preliminary data.</text>
</comment>
<comment type="similarity">
    <text evidence="1">Belongs to the peptidase S13 family.</text>
</comment>
<dbReference type="Proteomes" id="UP000032452">
    <property type="component" value="Unassembled WGS sequence"/>
</dbReference>
<keyword evidence="3" id="KW-0645">Protease</keyword>
<evidence type="ECO:0000313" key="3">
    <source>
        <dbReference type="EMBL" id="KJH71923.1"/>
    </source>
</evidence>
<dbReference type="Gene3D" id="3.40.710.10">
    <property type="entry name" value="DD-peptidase/beta-lactamase superfamily"/>
    <property type="match status" value="2"/>
</dbReference>
<protein>
    <submittedName>
        <fullName evidence="3">D-alanyl-D-alanine carboxypeptidase</fullName>
    </submittedName>
</protein>
<dbReference type="PATRIC" id="fig|1618023.3.peg.3609"/>
<dbReference type="RefSeq" id="WP_045054491.1">
    <property type="nucleotide sequence ID" value="NZ_JYON01000008.1"/>
</dbReference>
<dbReference type="EMBL" id="JYON01000008">
    <property type="protein sequence ID" value="KJH71923.1"/>
    <property type="molecule type" value="Genomic_DNA"/>
</dbReference>
<keyword evidence="3" id="KW-0121">Carboxypeptidase</keyword>
<dbReference type="Gene3D" id="3.50.80.20">
    <property type="entry name" value="D-Ala-D-Ala carboxypeptidase C, peptidase S13"/>
    <property type="match status" value="1"/>
</dbReference>
<dbReference type="PANTHER" id="PTHR30023">
    <property type="entry name" value="D-ALANYL-D-ALANINE CARBOXYPEPTIDASE"/>
    <property type="match status" value="1"/>
</dbReference>
<dbReference type="STRING" id="1618023.UH38_09325"/>
<dbReference type="PRINTS" id="PR00922">
    <property type="entry name" value="DADACBPTASE3"/>
</dbReference>
<dbReference type="AlphaFoldDB" id="A0A0D8ZT33"/>
<dbReference type="OrthoDB" id="9802627at2"/>
<dbReference type="PANTHER" id="PTHR30023:SF0">
    <property type="entry name" value="PENICILLIN-SENSITIVE CARBOXYPEPTIDASE A"/>
    <property type="match status" value="1"/>
</dbReference>
<evidence type="ECO:0000313" key="4">
    <source>
        <dbReference type="Proteomes" id="UP000032452"/>
    </source>
</evidence>
<accession>A0A0D8ZT33</accession>
<proteinExistence type="inferred from homology"/>
<dbReference type="SUPFAM" id="SSF56601">
    <property type="entry name" value="beta-lactamase/transpeptidase-like"/>
    <property type="match status" value="1"/>
</dbReference>
<sequence>MTKQTSLVLILLNAQFSISQPVAAKRNIQGIYAQSALPDLLKSPNSVCPAQLGTAIDRIIDRPQFSRSRWGIVVQKLNNAQNLYSRDADKYFIPASNLKLLTTAAALQKLGANFRFRTSIYGTDDGLLRLVGRGDPSLTDVQLTALARQLKLTGVRQLIYLGVEGDRADDIISPDWEWGDIQADYGAPIGSLILNQNAVTLQLLPQQVNQPLRLVWQDPIAARMWQVDNQSVTAKPKSPAEVVVNRDLSGILQISGQLSADSPPESVALAVVNPAENFVQHLRRVLLVAGIADNSDRVRLNIIEVQKQLAKAPELAAINSSPLSQLLIETNQNSNNLYAEALLRALGSRVNSSNSNSQKGIIAVKQALTTLGVDATGYVLADGSGLSRHNLATPKAIAQTLNAMAKSPQAAIYRASLPIAGVSGTLKNRLQGTPAQGIVSAKTGTISGAIGLSGYIEAPNYEPLVFSIIVNQSDRPTTVLRQAVDEIVVNLASLRRC</sequence>
<evidence type="ECO:0000256" key="1">
    <source>
        <dbReference type="ARBA" id="ARBA00006096"/>
    </source>
</evidence>
<keyword evidence="2" id="KW-0378">Hydrolase</keyword>
<keyword evidence="4" id="KW-1185">Reference proteome</keyword>
<dbReference type="GO" id="GO:0006508">
    <property type="term" value="P:proteolysis"/>
    <property type="evidence" value="ECO:0007669"/>
    <property type="project" value="InterPro"/>
</dbReference>
<reference evidence="3 4" key="1">
    <citation type="submission" date="2015-02" db="EMBL/GenBank/DDBJ databases">
        <title>Draft genome of a novel marine cyanobacterium (Chroococcales) isolated from South Atlantic Ocean.</title>
        <authorList>
            <person name="Rigonato J."/>
            <person name="Alvarenga D.O."/>
            <person name="Branco L.H."/>
            <person name="Varani A.M."/>
            <person name="Brandini F.P."/>
            <person name="Fiore M.F."/>
        </authorList>
    </citation>
    <scope>NUCLEOTIDE SEQUENCE [LARGE SCALE GENOMIC DNA]</scope>
    <source>
        <strain evidence="3 4">CENA595</strain>
    </source>
</reference>
<dbReference type="InterPro" id="IPR012338">
    <property type="entry name" value="Beta-lactam/transpept-like"/>
</dbReference>
<name>A0A0D8ZT33_9CYAN</name>
<dbReference type="GO" id="GO:0004185">
    <property type="term" value="F:serine-type carboxypeptidase activity"/>
    <property type="evidence" value="ECO:0007669"/>
    <property type="project" value="InterPro"/>
</dbReference>
<dbReference type="GO" id="GO:0000270">
    <property type="term" value="P:peptidoglycan metabolic process"/>
    <property type="evidence" value="ECO:0007669"/>
    <property type="project" value="TreeGrafter"/>
</dbReference>